<evidence type="ECO:0000313" key="3">
    <source>
        <dbReference type="Proteomes" id="UP000000602"/>
    </source>
</evidence>
<dbReference type="eggNOG" id="ENOG5030I5U">
    <property type="taxonomic scope" value="Bacteria"/>
</dbReference>
<organism evidence="2 3">
    <name type="scientific">Desulfotalea psychrophila (strain LSv54 / DSM 12343)</name>
    <dbReference type="NCBI Taxonomy" id="177439"/>
    <lineage>
        <taxon>Bacteria</taxon>
        <taxon>Pseudomonadati</taxon>
        <taxon>Thermodesulfobacteriota</taxon>
        <taxon>Desulfobulbia</taxon>
        <taxon>Desulfobulbales</taxon>
        <taxon>Desulfocapsaceae</taxon>
        <taxon>Desulfotalea</taxon>
    </lineage>
</organism>
<evidence type="ECO:0000256" key="1">
    <source>
        <dbReference type="SAM" id="SignalP"/>
    </source>
</evidence>
<evidence type="ECO:0000313" key="2">
    <source>
        <dbReference type="EMBL" id="CAG37442.1"/>
    </source>
</evidence>
<accession>Q6AJN8</accession>
<dbReference type="KEGG" id="dps:DP2713"/>
<name>Q6AJN8_DESPS</name>
<dbReference type="HOGENOM" id="CLU_087931_0_0_7"/>
<feature type="signal peptide" evidence="1">
    <location>
        <begin position="1"/>
        <end position="26"/>
    </location>
</feature>
<sequence>MLGTIHRRSLLISLLLILLCSAPALAGNFLFSKDQVGEIGPQTGRSDLIRIYGEEAVKDTPISLGEGMYETGTEVLFADSGDSVEILWQDQGQTAPARLTLNGRLWRSVHGIAMGSSLQEIEELNGRPFKLAGFGWDYGGTVLSWKSGLLEQAFGGTANRVIIRLRATGDRDGEDYRQIMGDGGFSSDNKYMQRLNPQVYQIMVEFN</sequence>
<reference evidence="3" key="1">
    <citation type="journal article" date="2004" name="Environ. Microbiol.">
        <title>The genome of Desulfotalea psychrophila, a sulfate-reducing bacterium from permanently cold Arctic sediments.</title>
        <authorList>
            <person name="Rabus R."/>
            <person name="Ruepp A."/>
            <person name="Frickey T."/>
            <person name="Rattei T."/>
            <person name="Fartmann B."/>
            <person name="Stark M."/>
            <person name="Bauer M."/>
            <person name="Zibat A."/>
            <person name="Lombardot T."/>
            <person name="Becker I."/>
            <person name="Amann J."/>
            <person name="Gellner K."/>
            <person name="Teeling H."/>
            <person name="Leuschner W.D."/>
            <person name="Gloeckner F.-O."/>
            <person name="Lupas A.N."/>
            <person name="Amann R."/>
            <person name="Klenk H.-P."/>
        </authorList>
    </citation>
    <scope>NUCLEOTIDE SEQUENCE [LARGE SCALE GENOMIC DNA]</scope>
    <source>
        <strain evidence="3">DSM 12343 / LSv54</strain>
    </source>
</reference>
<protein>
    <submittedName>
        <fullName evidence="2">Uncharacterized protein</fullName>
    </submittedName>
</protein>
<feature type="chain" id="PRO_5004270599" evidence="1">
    <location>
        <begin position="27"/>
        <end position="207"/>
    </location>
</feature>
<dbReference type="EMBL" id="CR522870">
    <property type="protein sequence ID" value="CAG37442.1"/>
    <property type="molecule type" value="Genomic_DNA"/>
</dbReference>
<gene>
    <name evidence="2" type="ordered locus">DP2713</name>
</gene>
<proteinExistence type="predicted"/>
<dbReference type="OrthoDB" id="1144014at2"/>
<dbReference type="AlphaFoldDB" id="Q6AJN8"/>
<keyword evidence="1" id="KW-0732">Signal</keyword>
<keyword evidence="3" id="KW-1185">Reference proteome</keyword>
<dbReference type="Proteomes" id="UP000000602">
    <property type="component" value="Chromosome"/>
</dbReference>
<dbReference type="RefSeq" id="WP_011189954.1">
    <property type="nucleotide sequence ID" value="NC_006138.1"/>
</dbReference>